<evidence type="ECO:0000313" key="2">
    <source>
        <dbReference type="EMBL" id="PKI37355.1"/>
    </source>
</evidence>
<gene>
    <name evidence="2" type="ORF">CRG98_042232</name>
</gene>
<name>A0A2I0I072_PUNGR</name>
<comment type="caution">
    <text evidence="2">The sequence shown here is derived from an EMBL/GenBank/DDBJ whole genome shotgun (WGS) entry which is preliminary data.</text>
</comment>
<organism evidence="2 3">
    <name type="scientific">Punica granatum</name>
    <name type="common">Pomegranate</name>
    <dbReference type="NCBI Taxonomy" id="22663"/>
    <lineage>
        <taxon>Eukaryota</taxon>
        <taxon>Viridiplantae</taxon>
        <taxon>Streptophyta</taxon>
        <taxon>Embryophyta</taxon>
        <taxon>Tracheophyta</taxon>
        <taxon>Spermatophyta</taxon>
        <taxon>Magnoliopsida</taxon>
        <taxon>eudicotyledons</taxon>
        <taxon>Gunneridae</taxon>
        <taxon>Pentapetalae</taxon>
        <taxon>rosids</taxon>
        <taxon>malvids</taxon>
        <taxon>Myrtales</taxon>
        <taxon>Lythraceae</taxon>
        <taxon>Punica</taxon>
    </lineage>
</organism>
<accession>A0A2I0I072</accession>
<dbReference type="AlphaFoldDB" id="A0A2I0I072"/>
<reference evidence="2 3" key="1">
    <citation type="submission" date="2017-11" db="EMBL/GenBank/DDBJ databases">
        <title>De-novo sequencing of pomegranate (Punica granatum L.) genome.</title>
        <authorList>
            <person name="Akparov Z."/>
            <person name="Amiraslanov A."/>
            <person name="Hajiyeva S."/>
            <person name="Abbasov M."/>
            <person name="Kaur K."/>
            <person name="Hamwieh A."/>
            <person name="Solovyev V."/>
            <person name="Salamov A."/>
            <person name="Braich B."/>
            <person name="Kosarev P."/>
            <person name="Mahmoud A."/>
            <person name="Hajiyev E."/>
            <person name="Babayeva S."/>
            <person name="Izzatullayeva V."/>
            <person name="Mammadov A."/>
            <person name="Mammadov A."/>
            <person name="Sharifova S."/>
            <person name="Ojaghi J."/>
            <person name="Eynullazada K."/>
            <person name="Bayramov B."/>
            <person name="Abdulazimova A."/>
            <person name="Shahmuradov I."/>
        </authorList>
    </citation>
    <scope>NUCLEOTIDE SEQUENCE [LARGE SCALE GENOMIC DNA]</scope>
    <source>
        <strain evidence="3">cv. AG2017</strain>
        <tissue evidence="2">Leaf</tissue>
    </source>
</reference>
<proteinExistence type="predicted"/>
<keyword evidence="3" id="KW-1185">Reference proteome</keyword>
<protein>
    <submittedName>
        <fullName evidence="2">Uncharacterized protein</fullName>
    </submittedName>
</protein>
<evidence type="ECO:0000313" key="3">
    <source>
        <dbReference type="Proteomes" id="UP000233551"/>
    </source>
</evidence>
<dbReference type="EMBL" id="PGOL01004423">
    <property type="protein sequence ID" value="PKI37355.1"/>
    <property type="molecule type" value="Genomic_DNA"/>
</dbReference>
<sequence>MPTLHSASLPKAQCVIVGINYTSNLDLPSNALKVSDVFFKSLEVQFRQTKITVISEAPKQLRKQYEKSSFGLLGHLRLHICITGLRVDSVLSRTLAARPGARTRDHALRRAPRHSSALQMPEHLRSDACPRSSALARAPACR</sequence>
<feature type="region of interest" description="Disordered" evidence="1">
    <location>
        <begin position="101"/>
        <end position="124"/>
    </location>
</feature>
<evidence type="ECO:0000256" key="1">
    <source>
        <dbReference type="SAM" id="MobiDB-lite"/>
    </source>
</evidence>
<dbReference type="Proteomes" id="UP000233551">
    <property type="component" value="Unassembled WGS sequence"/>
</dbReference>